<accession>A0A9P4JL46</accession>
<comment type="caution">
    <text evidence="1">The sequence shown here is derived from an EMBL/GenBank/DDBJ whole genome shotgun (WGS) entry which is preliminary data.</text>
</comment>
<proteinExistence type="predicted"/>
<dbReference type="AlphaFoldDB" id="A0A9P4JL46"/>
<dbReference type="EMBL" id="ML993980">
    <property type="protein sequence ID" value="KAF2201347.1"/>
    <property type="molecule type" value="Genomic_DNA"/>
</dbReference>
<name>A0A9P4JL46_9PLEO</name>
<organism evidence="1 2">
    <name type="scientific">Delitschia confertaspora ATCC 74209</name>
    <dbReference type="NCBI Taxonomy" id="1513339"/>
    <lineage>
        <taxon>Eukaryota</taxon>
        <taxon>Fungi</taxon>
        <taxon>Dikarya</taxon>
        <taxon>Ascomycota</taxon>
        <taxon>Pezizomycotina</taxon>
        <taxon>Dothideomycetes</taxon>
        <taxon>Pleosporomycetidae</taxon>
        <taxon>Pleosporales</taxon>
        <taxon>Delitschiaceae</taxon>
        <taxon>Delitschia</taxon>
    </lineage>
</organism>
<reference evidence="1" key="1">
    <citation type="journal article" date="2020" name="Stud. Mycol.">
        <title>101 Dothideomycetes genomes: a test case for predicting lifestyles and emergence of pathogens.</title>
        <authorList>
            <person name="Haridas S."/>
            <person name="Albert R."/>
            <person name="Binder M."/>
            <person name="Bloem J."/>
            <person name="Labutti K."/>
            <person name="Salamov A."/>
            <person name="Andreopoulos B."/>
            <person name="Baker S."/>
            <person name="Barry K."/>
            <person name="Bills G."/>
            <person name="Bluhm B."/>
            <person name="Cannon C."/>
            <person name="Castanera R."/>
            <person name="Culley D."/>
            <person name="Daum C."/>
            <person name="Ezra D."/>
            <person name="Gonzalez J."/>
            <person name="Henrissat B."/>
            <person name="Kuo A."/>
            <person name="Liang C."/>
            <person name="Lipzen A."/>
            <person name="Lutzoni F."/>
            <person name="Magnuson J."/>
            <person name="Mondo S."/>
            <person name="Nolan M."/>
            <person name="Ohm R."/>
            <person name="Pangilinan J."/>
            <person name="Park H.-J."/>
            <person name="Ramirez L."/>
            <person name="Alfaro M."/>
            <person name="Sun H."/>
            <person name="Tritt A."/>
            <person name="Yoshinaga Y."/>
            <person name="Zwiers L.-H."/>
            <person name="Turgeon B."/>
            <person name="Goodwin S."/>
            <person name="Spatafora J."/>
            <person name="Crous P."/>
            <person name="Grigoriev I."/>
        </authorList>
    </citation>
    <scope>NUCLEOTIDE SEQUENCE</scope>
    <source>
        <strain evidence="1">ATCC 74209</strain>
    </source>
</reference>
<sequence length="169" mass="19287">TFECYYQPAYKYFFPNNIVNDRTHPLHIAGLRKRRDRPKEGLWWIVSVGSATSKARVVRSWLRRRLRNAFIEELKNRGFDENGKGIVMSRRAQGEGGGAVMEEVDKAQGMRELRGSLRLHAISPLITAKFEDVKKETAFVVNALVSALEAEEFKRNQPTSIGNQPAIQK</sequence>
<dbReference type="Proteomes" id="UP000799536">
    <property type="component" value="Unassembled WGS sequence"/>
</dbReference>
<evidence type="ECO:0000313" key="1">
    <source>
        <dbReference type="EMBL" id="KAF2201347.1"/>
    </source>
</evidence>
<feature type="non-terminal residue" evidence="1">
    <location>
        <position position="169"/>
    </location>
</feature>
<protein>
    <submittedName>
        <fullName evidence="1">Uncharacterized protein</fullName>
    </submittedName>
</protein>
<feature type="non-terminal residue" evidence="1">
    <location>
        <position position="1"/>
    </location>
</feature>
<keyword evidence="2" id="KW-1185">Reference proteome</keyword>
<evidence type="ECO:0000313" key="2">
    <source>
        <dbReference type="Proteomes" id="UP000799536"/>
    </source>
</evidence>
<dbReference type="OrthoDB" id="5238363at2759"/>
<gene>
    <name evidence="1" type="ORF">GQ43DRAFT_349635</name>
</gene>